<dbReference type="AlphaFoldDB" id="A0A0M0JR73"/>
<proteinExistence type="predicted"/>
<dbReference type="Proteomes" id="UP000037460">
    <property type="component" value="Unassembled WGS sequence"/>
</dbReference>
<sequence>MLEQQELERDKAIHHELMRTGKLLRTEMKSSDVKLTPTTESKRLARCVELEKRLGVDKVVLDPMKLQIDTTAWGVNAAQDMKRANASYDGGVLPRARDKTNTA</sequence>
<accession>A0A0M0JR73</accession>
<gene>
    <name evidence="1" type="ORF">Ctob_007489</name>
</gene>
<reference evidence="2" key="1">
    <citation type="journal article" date="2015" name="PLoS Genet.">
        <title>Genome Sequence and Transcriptome Analyses of Chrysochromulina tobin: Metabolic Tools for Enhanced Algal Fitness in the Prominent Order Prymnesiales (Haptophyceae).</title>
        <authorList>
            <person name="Hovde B.T."/>
            <person name="Deodato C.R."/>
            <person name="Hunsperger H.M."/>
            <person name="Ryken S.A."/>
            <person name="Yost W."/>
            <person name="Jha R.K."/>
            <person name="Patterson J."/>
            <person name="Monnat R.J. Jr."/>
            <person name="Barlow S.B."/>
            <person name="Starkenburg S.R."/>
            <person name="Cattolico R.A."/>
        </authorList>
    </citation>
    <scope>NUCLEOTIDE SEQUENCE</scope>
    <source>
        <strain evidence="2">CCMP291</strain>
    </source>
</reference>
<organism evidence="1 2">
    <name type="scientific">Chrysochromulina tobinii</name>
    <dbReference type="NCBI Taxonomy" id="1460289"/>
    <lineage>
        <taxon>Eukaryota</taxon>
        <taxon>Haptista</taxon>
        <taxon>Haptophyta</taxon>
        <taxon>Prymnesiophyceae</taxon>
        <taxon>Prymnesiales</taxon>
        <taxon>Chrysochromulinaceae</taxon>
        <taxon>Chrysochromulina</taxon>
    </lineage>
</organism>
<keyword evidence="2" id="KW-1185">Reference proteome</keyword>
<evidence type="ECO:0000313" key="2">
    <source>
        <dbReference type="Proteomes" id="UP000037460"/>
    </source>
</evidence>
<evidence type="ECO:0000313" key="1">
    <source>
        <dbReference type="EMBL" id="KOO29091.1"/>
    </source>
</evidence>
<protein>
    <submittedName>
        <fullName evidence="1">Uncharacterized protein</fullName>
    </submittedName>
</protein>
<dbReference type="EMBL" id="JWZX01002465">
    <property type="protein sequence ID" value="KOO29091.1"/>
    <property type="molecule type" value="Genomic_DNA"/>
</dbReference>
<comment type="caution">
    <text evidence="1">The sequence shown here is derived from an EMBL/GenBank/DDBJ whole genome shotgun (WGS) entry which is preliminary data.</text>
</comment>
<name>A0A0M0JR73_9EUKA</name>